<dbReference type="Gene3D" id="1.10.287.950">
    <property type="entry name" value="Methyl-accepting chemotaxis protein"/>
    <property type="match status" value="1"/>
</dbReference>
<keyword evidence="5 8" id="KW-0472">Membrane</keyword>
<evidence type="ECO:0000313" key="10">
    <source>
        <dbReference type="EMBL" id="GLR62581.1"/>
    </source>
</evidence>
<comment type="caution">
    <text evidence="10">The sequence shown here is derived from an EMBL/GenBank/DDBJ whole genome shotgun (WGS) entry which is preliminary data.</text>
</comment>
<evidence type="ECO:0000259" key="9">
    <source>
        <dbReference type="PROSITE" id="PS50111"/>
    </source>
</evidence>
<evidence type="ECO:0000256" key="5">
    <source>
        <dbReference type="ARBA" id="ARBA00023136"/>
    </source>
</evidence>
<dbReference type="PANTHER" id="PTHR32089:SF119">
    <property type="entry name" value="METHYL-ACCEPTING CHEMOTAXIS PROTEIN CTPL"/>
    <property type="match status" value="1"/>
</dbReference>
<dbReference type="InterPro" id="IPR004010">
    <property type="entry name" value="Double_Cache_2"/>
</dbReference>
<dbReference type="EMBL" id="BSOR01000001">
    <property type="protein sequence ID" value="GLR62581.1"/>
    <property type="molecule type" value="Genomic_DNA"/>
</dbReference>
<keyword evidence="4 8" id="KW-1133">Transmembrane helix</keyword>
<dbReference type="CDD" id="cd11386">
    <property type="entry name" value="MCP_signal"/>
    <property type="match status" value="1"/>
</dbReference>
<accession>A0ABQ5ZV78</accession>
<evidence type="ECO:0000256" key="1">
    <source>
        <dbReference type="ARBA" id="ARBA00004651"/>
    </source>
</evidence>
<keyword evidence="2" id="KW-1003">Cell membrane</keyword>
<organism evidence="10 11">
    <name type="scientific">Marinospirillum insulare</name>
    <dbReference type="NCBI Taxonomy" id="217169"/>
    <lineage>
        <taxon>Bacteria</taxon>
        <taxon>Pseudomonadati</taxon>
        <taxon>Pseudomonadota</taxon>
        <taxon>Gammaproteobacteria</taxon>
        <taxon>Oceanospirillales</taxon>
        <taxon>Oceanospirillaceae</taxon>
        <taxon>Marinospirillum</taxon>
    </lineage>
</organism>
<evidence type="ECO:0000256" key="6">
    <source>
        <dbReference type="ARBA" id="ARBA00023224"/>
    </source>
</evidence>
<dbReference type="InterPro" id="IPR004089">
    <property type="entry name" value="MCPsignal_dom"/>
</dbReference>
<evidence type="ECO:0000256" key="8">
    <source>
        <dbReference type="SAM" id="Phobius"/>
    </source>
</evidence>
<dbReference type="Gene3D" id="3.30.450.20">
    <property type="entry name" value="PAS domain"/>
    <property type="match status" value="1"/>
</dbReference>
<evidence type="ECO:0000313" key="11">
    <source>
        <dbReference type="Proteomes" id="UP001156682"/>
    </source>
</evidence>
<name>A0ABQ5ZV78_9GAMM</name>
<sequence length="567" mass="60710">MIKLNTIGGRLLLLPIAALTGLVLLALVALNALNATLVKERESRVVAVVDLASGVINHYQSLESSGKLSRSEAQTRAMDAIKSLRYDQVEYFWINDLTTPIPKMIMHSASPALDGTVLDKPSFHYAILSRNRDGSQAEVLDNKNLFVAFAETVKKYGAGFVEYQWPKAIAGGGVTTERFKKLSYVAGNASWGWVVGSGIYIDDVSAQFWSLAKQIGLMGLAIIIGIMLLSAYIRRWVLKQLGGEVAEAKQLVQKVAEGDFTGCEVSSKATPESVIGAVDAMAKQLAEMIRGISQISNSLSSASSQLASVAQESHSTQDQQTQETDQVAIAINEMSHTILEVSENARQASDAANKTDEAVIAGRGSVNDAGKAIALLAEKVSNSTEVIHKLNDDSTNIGDVLKVIQDVAEQTNLLALNAAIEAARAGEAGRGFAVVADEVRGLASRTQQSAEEIHRMISLLQSGAEQAVTVMDASIKETESTVAAANEAEKSLDLIATAAEHIRDMNQLIASAAEQQSAVAEEINRNIVTLVELCVSSSASTSQTHEASFELEKLAKELNSRIKRFKV</sequence>
<feature type="transmembrane region" description="Helical" evidence="8">
    <location>
        <begin position="215"/>
        <end position="233"/>
    </location>
</feature>
<dbReference type="Pfam" id="PF08269">
    <property type="entry name" value="dCache_2"/>
    <property type="match status" value="1"/>
</dbReference>
<dbReference type="InterPro" id="IPR033480">
    <property type="entry name" value="sCache_2"/>
</dbReference>
<reference evidence="11" key="1">
    <citation type="journal article" date="2019" name="Int. J. Syst. Evol. Microbiol.">
        <title>The Global Catalogue of Microorganisms (GCM) 10K type strain sequencing project: providing services to taxonomists for standard genome sequencing and annotation.</title>
        <authorList>
            <consortium name="The Broad Institute Genomics Platform"/>
            <consortium name="The Broad Institute Genome Sequencing Center for Infectious Disease"/>
            <person name="Wu L."/>
            <person name="Ma J."/>
        </authorList>
    </citation>
    <scope>NUCLEOTIDE SEQUENCE [LARGE SCALE GENOMIC DNA]</scope>
    <source>
        <strain evidence="11">NBRC 100033</strain>
    </source>
</reference>
<dbReference type="Pfam" id="PF00015">
    <property type="entry name" value="MCPsignal"/>
    <property type="match status" value="1"/>
</dbReference>
<evidence type="ECO:0000256" key="4">
    <source>
        <dbReference type="ARBA" id="ARBA00022989"/>
    </source>
</evidence>
<evidence type="ECO:0000256" key="3">
    <source>
        <dbReference type="ARBA" id="ARBA00022692"/>
    </source>
</evidence>
<dbReference type="Proteomes" id="UP001156682">
    <property type="component" value="Unassembled WGS sequence"/>
</dbReference>
<dbReference type="SMART" id="SM00283">
    <property type="entry name" value="MA"/>
    <property type="match status" value="1"/>
</dbReference>
<keyword evidence="6 7" id="KW-0807">Transducer</keyword>
<dbReference type="PROSITE" id="PS50111">
    <property type="entry name" value="CHEMOTAXIS_TRANSDUC_2"/>
    <property type="match status" value="1"/>
</dbReference>
<dbReference type="SUPFAM" id="SSF58104">
    <property type="entry name" value="Methyl-accepting chemotaxis protein (MCP) signaling domain"/>
    <property type="match status" value="1"/>
</dbReference>
<proteinExistence type="predicted"/>
<keyword evidence="11" id="KW-1185">Reference proteome</keyword>
<dbReference type="PANTHER" id="PTHR32089">
    <property type="entry name" value="METHYL-ACCEPTING CHEMOTAXIS PROTEIN MCPB"/>
    <property type="match status" value="1"/>
</dbReference>
<keyword evidence="3 8" id="KW-0812">Transmembrane</keyword>
<evidence type="ECO:0000256" key="7">
    <source>
        <dbReference type="PROSITE-ProRule" id="PRU00284"/>
    </source>
</evidence>
<protein>
    <submittedName>
        <fullName evidence="10">Methyl-accepting chemotaxis protein</fullName>
    </submittedName>
</protein>
<dbReference type="RefSeq" id="WP_027851580.1">
    <property type="nucleotide sequence ID" value="NZ_BSOR01000001.1"/>
</dbReference>
<gene>
    <name evidence="10" type="ORF">GCM10007878_00160</name>
</gene>
<comment type="subcellular location">
    <subcellularLocation>
        <location evidence="1">Cell membrane</location>
        <topology evidence="1">Multi-pass membrane protein</topology>
    </subcellularLocation>
</comment>
<feature type="domain" description="Methyl-accepting transducer" evidence="9">
    <location>
        <begin position="295"/>
        <end position="531"/>
    </location>
</feature>
<dbReference type="SMART" id="SM01049">
    <property type="entry name" value="Cache_2"/>
    <property type="match status" value="1"/>
</dbReference>
<evidence type="ECO:0000256" key="2">
    <source>
        <dbReference type="ARBA" id="ARBA00022475"/>
    </source>
</evidence>